<evidence type="ECO:0000313" key="1">
    <source>
        <dbReference type="EMBL" id="AFN74043.1"/>
    </source>
</evidence>
<protein>
    <submittedName>
        <fullName evidence="1">Uncharacterized protein</fullName>
    </submittedName>
</protein>
<name>I6ZYE1_MELRP</name>
<accession>I6ZYE1</accession>
<gene>
    <name evidence="1" type="ordered locus">MROS_0802</name>
</gene>
<keyword evidence="2" id="KW-1185">Reference proteome</keyword>
<dbReference type="Proteomes" id="UP000009011">
    <property type="component" value="Chromosome"/>
</dbReference>
<reference evidence="1 2" key="1">
    <citation type="journal article" date="2013" name="PLoS ONE">
        <title>Genomic analysis of Melioribacter roseus, facultatively anaerobic organotrophic bacterium representing a novel deep lineage within Bacteriodetes/Chlorobi group.</title>
        <authorList>
            <person name="Kadnikov V.V."/>
            <person name="Mardanov A.V."/>
            <person name="Podosokorskaya O.A."/>
            <person name="Gavrilov S.N."/>
            <person name="Kublanov I.V."/>
            <person name="Beletsky A.V."/>
            <person name="Bonch-Osmolovskaya E.A."/>
            <person name="Ravin N.V."/>
        </authorList>
    </citation>
    <scope>NUCLEOTIDE SEQUENCE [LARGE SCALE GENOMIC DNA]</scope>
    <source>
        <strain evidence="2">JCM 17771 / P3M-2</strain>
    </source>
</reference>
<sequence>MKLRFFKAAAFLAAALILTGINADIYGKNFNAMKYRSTKAEIYSAKKPSRFLKSKRHGFDVYNAKVIAVKRTLQKRTSAFRSSKVHM</sequence>
<dbReference type="RefSeq" id="WP_014855479.1">
    <property type="nucleotide sequence ID" value="NC_018178.1"/>
</dbReference>
<dbReference type="AlphaFoldDB" id="I6ZYE1"/>
<organism evidence="1 2">
    <name type="scientific">Melioribacter roseus (strain DSM 23840 / JCM 17771 / VKM B-2668 / P3M-2)</name>
    <dbReference type="NCBI Taxonomy" id="1191523"/>
    <lineage>
        <taxon>Bacteria</taxon>
        <taxon>Pseudomonadati</taxon>
        <taxon>Ignavibacteriota</taxon>
        <taxon>Ignavibacteria</taxon>
        <taxon>Ignavibacteriales</taxon>
        <taxon>Melioribacteraceae</taxon>
        <taxon>Melioribacter</taxon>
    </lineage>
</organism>
<dbReference type="KEGG" id="mro:MROS_0802"/>
<dbReference type="EMBL" id="CP003557">
    <property type="protein sequence ID" value="AFN74043.1"/>
    <property type="molecule type" value="Genomic_DNA"/>
</dbReference>
<dbReference type="STRING" id="1191523.MROS_0802"/>
<evidence type="ECO:0000313" key="2">
    <source>
        <dbReference type="Proteomes" id="UP000009011"/>
    </source>
</evidence>
<dbReference type="HOGENOM" id="CLU_2479727_0_0_10"/>
<proteinExistence type="predicted"/>